<dbReference type="GO" id="GO:0005524">
    <property type="term" value="F:ATP binding"/>
    <property type="evidence" value="ECO:0007669"/>
    <property type="project" value="UniProtKB-KW"/>
</dbReference>
<sequence>MGTSLICSCSSGILTSGYIFETFFIHIVIIEQCMAFSSFFESIRNYFMPIDMPRTRSEHNETESASFDWGHEDSFTAAEMGQISDLEKSNSPDKISAESKLDNTSKTIVNGSLFCSGENDSVHTSKRRRIHMDVQQCMNHSNTAEGASSLTQPANVQKSTKDSNRGLYPRIPNKGSKIYPKLHGRLNPPAASSSSGIPGGFQSASHLLASSSVLPSPNPQSPQEDKTSVSASKDNTNDGYSQLKPRSKPKLPMQSNTLKDYPFFHVTKQITTVSDNPHPKTPTKTPPKITMMHSPIKQVSDSIYIDDGENPSCSQGASQTQKEHKSFKELFKPENASKKFKRNSKYSKQTPYKNSNHETNSNAVTEPKPDCPETKPAIEDKYGLLGTGQYPEDTTNHFLSLPVEVLENIFCQMPMLDLCLHLNIVCKQWNAIISNENFVPWKKKYHMLKKRRPQKELEIRTIMSENGMATRDSFLLGLVKYMKGFKLVTRFNTNKDRCLQKHPKYSWALALMKERINDVITNDVPNPWCMIALLVVLSENVQDCQEIIKCLLSKDSQCSLMELLDCLYCILAFLYTFKAVQYNEPWTGMHYRLYYALYLFENTSCSKYGQLANALSSKSGQQSILKYGNMESSVRLTHEQMRICNHNVARGEIIKIVAFAGTGKTTTLIKYTQLRPSEKYLLVVYNKSVREHAKSRFPSNVNCMTGHALAYKYVGYKYRAAGKFIGNLKVYPITQILPQRKGDNLYSRAKFVKDTLETFMASADDFITTQHVPEYEVTDKNERKAIPQDARMRYSEDAEYIWERIKDKKDKGICIPFDGFLKLYQLSKPRIWDCDCILIDEAQDLTPAITDIMLRQSQAKILVGDPHQQIYSFRGAVNAMERVQASHIFYLTQSFRFGPEVAFAASCILEHLKGEKTKTLVGNGIPGSVLGESNGQIAIVTRTNFQLFQEAVGLCSYTENIRIAFVGGLEGFGFDIIDDIYTLTLSPEERIKENKKIHSKFIGGFQSLDALEKYATKVTDHELKGKIQIVKVYRHSLPMHISKIRKKATSIIEVADYVLTTAHKSKGLEFNTVRLTDDFSIVPHGLGEQDENNLLYVAATRAKKCLQMNRSLHLVLKRSGENFQYPMCTEAYKEMKKPPGNVLNCFVTGTDFEPQALVLVRKSVKLMNDVEMSGGPISPQCISEEYPSLRQLIGHPNTAPSNEDDAYGN</sequence>
<keyword evidence="1" id="KW-0547">Nucleotide-binding</keyword>
<dbReference type="InterPro" id="IPR000212">
    <property type="entry name" value="DNA_helicase_UvrD/REP"/>
</dbReference>
<evidence type="ECO:0000256" key="3">
    <source>
        <dbReference type="ARBA" id="ARBA00022806"/>
    </source>
</evidence>
<dbReference type="SUPFAM" id="SSF52540">
    <property type="entry name" value="P-loop containing nucleoside triphosphate hydrolases"/>
    <property type="match status" value="1"/>
</dbReference>
<evidence type="ECO:0000256" key="7">
    <source>
        <dbReference type="ARBA" id="ARBA00034808"/>
    </source>
</evidence>
<feature type="compositionally biased region" description="Low complexity" evidence="9">
    <location>
        <begin position="203"/>
        <end position="215"/>
    </location>
</feature>
<keyword evidence="2" id="KW-0378">Hydrolase</keyword>
<dbReference type="Proteomes" id="UP000749559">
    <property type="component" value="Unassembled WGS sequence"/>
</dbReference>
<keyword evidence="5" id="KW-0413">Isomerase</keyword>
<dbReference type="Gene3D" id="1.20.1280.50">
    <property type="match status" value="1"/>
</dbReference>
<dbReference type="Gene3D" id="3.40.50.300">
    <property type="entry name" value="P-loop containing nucleotide triphosphate hydrolases"/>
    <property type="match status" value="2"/>
</dbReference>
<dbReference type="GO" id="GO:0031297">
    <property type="term" value="P:replication fork processing"/>
    <property type="evidence" value="ECO:0007669"/>
    <property type="project" value="TreeGrafter"/>
</dbReference>
<reference evidence="11" key="1">
    <citation type="submission" date="2022-03" db="EMBL/GenBank/DDBJ databases">
        <authorList>
            <person name="Martin C."/>
        </authorList>
    </citation>
    <scope>NUCLEOTIDE SEQUENCE</scope>
</reference>
<dbReference type="PROSITE" id="PS50181">
    <property type="entry name" value="FBOX"/>
    <property type="match status" value="1"/>
</dbReference>
<evidence type="ECO:0000313" key="11">
    <source>
        <dbReference type="EMBL" id="CAH1782586.1"/>
    </source>
</evidence>
<dbReference type="EC" id="5.6.2.4" evidence="7"/>
<evidence type="ECO:0000256" key="5">
    <source>
        <dbReference type="ARBA" id="ARBA00023235"/>
    </source>
</evidence>
<dbReference type="InterPro" id="IPR001810">
    <property type="entry name" value="F-box_dom"/>
</dbReference>
<dbReference type="OrthoDB" id="1470711at2759"/>
<comment type="catalytic activity">
    <reaction evidence="8">
        <text>ATP + H2O = ADP + phosphate + H(+)</text>
        <dbReference type="Rhea" id="RHEA:13065"/>
        <dbReference type="ChEBI" id="CHEBI:15377"/>
        <dbReference type="ChEBI" id="CHEBI:15378"/>
        <dbReference type="ChEBI" id="CHEBI:30616"/>
        <dbReference type="ChEBI" id="CHEBI:43474"/>
        <dbReference type="ChEBI" id="CHEBI:456216"/>
        <dbReference type="EC" id="5.6.2.4"/>
    </reaction>
</comment>
<feature type="region of interest" description="Disordered" evidence="9">
    <location>
        <begin position="144"/>
        <end position="256"/>
    </location>
</feature>
<dbReference type="GO" id="GO:0000724">
    <property type="term" value="P:double-strand break repair via homologous recombination"/>
    <property type="evidence" value="ECO:0007669"/>
    <property type="project" value="TreeGrafter"/>
</dbReference>
<name>A0A8S4NLK6_OWEFU</name>
<dbReference type="GO" id="GO:0003677">
    <property type="term" value="F:DNA binding"/>
    <property type="evidence" value="ECO:0007669"/>
    <property type="project" value="InterPro"/>
</dbReference>
<keyword evidence="3" id="KW-0347">Helicase</keyword>
<dbReference type="Pfam" id="PF12937">
    <property type="entry name" value="F-box-like"/>
    <property type="match status" value="1"/>
</dbReference>
<feature type="compositionally biased region" description="Polar residues" evidence="9">
    <location>
        <begin position="311"/>
        <end position="320"/>
    </location>
</feature>
<dbReference type="PANTHER" id="PTHR11070:SF30">
    <property type="entry name" value="F-BOX DNA HELICASE 1"/>
    <property type="match status" value="1"/>
</dbReference>
<keyword evidence="12" id="KW-1185">Reference proteome</keyword>
<feature type="compositionally biased region" description="Basic and acidic residues" evidence="9">
    <location>
        <begin position="367"/>
        <end position="377"/>
    </location>
</feature>
<dbReference type="GO" id="GO:0016787">
    <property type="term" value="F:hydrolase activity"/>
    <property type="evidence" value="ECO:0007669"/>
    <property type="project" value="UniProtKB-KW"/>
</dbReference>
<feature type="domain" description="F-box" evidence="10">
    <location>
        <begin position="395"/>
        <end position="444"/>
    </location>
</feature>
<dbReference type="Pfam" id="PF13361">
    <property type="entry name" value="UvrD_C"/>
    <property type="match status" value="1"/>
</dbReference>
<comment type="catalytic activity">
    <reaction evidence="6">
        <text>Couples ATP hydrolysis with the unwinding of duplex DNA by translocating in the 3'-5' direction.</text>
        <dbReference type="EC" id="5.6.2.4"/>
    </reaction>
</comment>
<feature type="compositionally biased region" description="Polar residues" evidence="9">
    <location>
        <begin position="346"/>
        <end position="364"/>
    </location>
</feature>
<accession>A0A8S4NLK6</accession>
<feature type="compositionally biased region" description="Basic and acidic residues" evidence="9">
    <location>
        <begin position="321"/>
        <end position="337"/>
    </location>
</feature>
<dbReference type="Pfam" id="PF00580">
    <property type="entry name" value="UvrD-helicase"/>
    <property type="match status" value="1"/>
</dbReference>
<dbReference type="GO" id="GO:0005634">
    <property type="term" value="C:nucleus"/>
    <property type="evidence" value="ECO:0007669"/>
    <property type="project" value="TreeGrafter"/>
</dbReference>
<dbReference type="InterPro" id="IPR027417">
    <property type="entry name" value="P-loop_NTPase"/>
</dbReference>
<feature type="compositionally biased region" description="Polar residues" evidence="9">
    <location>
        <begin position="144"/>
        <end position="158"/>
    </location>
</feature>
<comment type="caution">
    <text evidence="11">The sequence shown here is derived from an EMBL/GenBank/DDBJ whole genome shotgun (WGS) entry which is preliminary data.</text>
</comment>
<dbReference type="CDD" id="cd22095">
    <property type="entry name" value="F-box_FBXO18"/>
    <property type="match status" value="1"/>
</dbReference>
<evidence type="ECO:0000256" key="6">
    <source>
        <dbReference type="ARBA" id="ARBA00034617"/>
    </source>
</evidence>
<dbReference type="AlphaFoldDB" id="A0A8S4NLK6"/>
<dbReference type="GO" id="GO:0043138">
    <property type="term" value="F:3'-5' DNA helicase activity"/>
    <property type="evidence" value="ECO:0007669"/>
    <property type="project" value="UniProtKB-EC"/>
</dbReference>
<feature type="compositionally biased region" description="Polar residues" evidence="9">
    <location>
        <begin position="228"/>
        <end position="240"/>
    </location>
</feature>
<keyword evidence="4" id="KW-0067">ATP-binding</keyword>
<organism evidence="11 12">
    <name type="scientific">Owenia fusiformis</name>
    <name type="common">Polychaete worm</name>
    <dbReference type="NCBI Taxonomy" id="6347"/>
    <lineage>
        <taxon>Eukaryota</taxon>
        <taxon>Metazoa</taxon>
        <taxon>Spiralia</taxon>
        <taxon>Lophotrochozoa</taxon>
        <taxon>Annelida</taxon>
        <taxon>Polychaeta</taxon>
        <taxon>Sedentaria</taxon>
        <taxon>Canalipalpata</taxon>
        <taxon>Sabellida</taxon>
        <taxon>Oweniida</taxon>
        <taxon>Oweniidae</taxon>
        <taxon>Owenia</taxon>
    </lineage>
</organism>
<evidence type="ECO:0000256" key="1">
    <source>
        <dbReference type="ARBA" id="ARBA00022741"/>
    </source>
</evidence>
<dbReference type="InterPro" id="IPR014016">
    <property type="entry name" value="UvrD-like_ATP-bd"/>
</dbReference>
<protein>
    <recommendedName>
        <fullName evidence="7">DNA 3'-5' helicase</fullName>
        <ecNumber evidence="7">5.6.2.4</ecNumber>
    </recommendedName>
</protein>
<dbReference type="PANTHER" id="PTHR11070">
    <property type="entry name" value="UVRD / RECB / PCRA DNA HELICASE FAMILY MEMBER"/>
    <property type="match status" value="1"/>
</dbReference>
<dbReference type="InterPro" id="IPR014017">
    <property type="entry name" value="DNA_helicase_UvrD-like_C"/>
</dbReference>
<feature type="region of interest" description="Disordered" evidence="9">
    <location>
        <begin position="306"/>
        <end position="377"/>
    </location>
</feature>
<feature type="region of interest" description="Disordered" evidence="9">
    <location>
        <begin position="271"/>
        <end position="290"/>
    </location>
</feature>
<dbReference type="SUPFAM" id="SSF81383">
    <property type="entry name" value="F-box domain"/>
    <property type="match status" value="1"/>
</dbReference>
<evidence type="ECO:0000313" key="12">
    <source>
        <dbReference type="Proteomes" id="UP000749559"/>
    </source>
</evidence>
<evidence type="ECO:0000256" key="8">
    <source>
        <dbReference type="ARBA" id="ARBA00048988"/>
    </source>
</evidence>
<evidence type="ECO:0000256" key="9">
    <source>
        <dbReference type="SAM" id="MobiDB-lite"/>
    </source>
</evidence>
<evidence type="ECO:0000256" key="4">
    <source>
        <dbReference type="ARBA" id="ARBA00022840"/>
    </source>
</evidence>
<dbReference type="EMBL" id="CAIIXF020000005">
    <property type="protein sequence ID" value="CAH1782586.1"/>
    <property type="molecule type" value="Genomic_DNA"/>
</dbReference>
<evidence type="ECO:0000256" key="2">
    <source>
        <dbReference type="ARBA" id="ARBA00022801"/>
    </source>
</evidence>
<gene>
    <name evidence="11" type="ORF">OFUS_LOCUS9019</name>
</gene>
<dbReference type="InterPro" id="IPR036047">
    <property type="entry name" value="F-box-like_dom_sf"/>
</dbReference>
<proteinExistence type="predicted"/>
<evidence type="ECO:0000259" key="10">
    <source>
        <dbReference type="PROSITE" id="PS50181"/>
    </source>
</evidence>